<keyword evidence="4" id="KW-1133">Transmembrane helix</keyword>
<protein>
    <submittedName>
        <fullName evidence="6">ABC exporter membrane fusion protein</fullName>
    </submittedName>
</protein>
<dbReference type="Gene3D" id="2.40.30.170">
    <property type="match status" value="1"/>
</dbReference>
<dbReference type="NCBIfam" id="TIGR02971">
    <property type="entry name" value="heterocyst_DevB"/>
    <property type="match status" value="1"/>
</dbReference>
<comment type="subcellular location">
    <subcellularLocation>
        <location evidence="1">Cell envelope</location>
    </subcellularLocation>
</comment>
<dbReference type="PANTHER" id="PTHR32347">
    <property type="entry name" value="EFFLUX SYSTEM COMPONENT YKNX-RELATED"/>
    <property type="match status" value="1"/>
</dbReference>
<dbReference type="Gene3D" id="2.40.50.100">
    <property type="match status" value="1"/>
</dbReference>
<comment type="caution">
    <text evidence="6">The sequence shown here is derived from an EMBL/GenBank/DDBJ whole genome shotgun (WGS) entry which is preliminary data.</text>
</comment>
<evidence type="ECO:0000313" key="7">
    <source>
        <dbReference type="Proteomes" id="UP000660380"/>
    </source>
</evidence>
<keyword evidence="4" id="KW-0812">Transmembrane</keyword>
<dbReference type="InterPro" id="IPR050465">
    <property type="entry name" value="UPF0194_transport"/>
</dbReference>
<dbReference type="Proteomes" id="UP000660380">
    <property type="component" value="Unassembled WGS sequence"/>
</dbReference>
<keyword evidence="2 3" id="KW-0175">Coiled coil</keyword>
<dbReference type="PANTHER" id="PTHR32347:SF27">
    <property type="entry name" value="RND EFFLUX PUMP MEMBRANE FUSION PROTEIN BARREL-SANDWICH DOMAIN-CONTAINING PROTEIN"/>
    <property type="match status" value="1"/>
</dbReference>
<dbReference type="InterPro" id="IPR014315">
    <property type="entry name" value="ABC_heterocyst_DevB"/>
</dbReference>
<name>A0ABR8GNI8_9CYAN</name>
<evidence type="ECO:0000259" key="5">
    <source>
        <dbReference type="Pfam" id="PF25876"/>
    </source>
</evidence>
<sequence>MSTNLLFKVGNRYWLIGLIVAATGITGAIALYGVSQFGVADNSASNQVETTPRIPQKVTALARLEPEAEVIKLSAPLALDGDRIAKILVSEGDTVQVGQVVAILDSRDRLQDAFQQTQQQINVASSKLAQVKAGAKTGEIQAQQASVERLQAQLQGDKIAQAETIARLKAQLQGDKIAQQATIRKLEAELNNAQAEYQRYQQLYKEGAISSSLFDSKRLTVETSKQQLSEAKAVFNRINATGNKQISEAKATLNRINATGNKQISEAKATFNSISEVRSVDVQAAQTEVDNAIASVKHAKTDLEAAYIKAPITGKILKIHTRIGEKIDDAGIADLAQTDKMVAVTEVYQTDISKVKLGQQAVITSQAFSGKLRGTVSQIGLQVNRQNVFSNQPGENLDRRVIEVKIRLNPEDSQRVAGFTNLQVQTAIEL</sequence>
<accession>A0ABR8GNI8</accession>
<evidence type="ECO:0000256" key="2">
    <source>
        <dbReference type="ARBA" id="ARBA00023054"/>
    </source>
</evidence>
<proteinExistence type="predicted"/>
<gene>
    <name evidence="6" type="ORF">H6G81_08705</name>
</gene>
<evidence type="ECO:0000313" key="6">
    <source>
        <dbReference type="EMBL" id="MBD2604610.1"/>
    </source>
</evidence>
<organism evidence="6 7">
    <name type="scientific">Scytonema hofmannii FACHB-248</name>
    <dbReference type="NCBI Taxonomy" id="1842502"/>
    <lineage>
        <taxon>Bacteria</taxon>
        <taxon>Bacillati</taxon>
        <taxon>Cyanobacteriota</taxon>
        <taxon>Cyanophyceae</taxon>
        <taxon>Nostocales</taxon>
        <taxon>Scytonemataceae</taxon>
        <taxon>Scytonema</taxon>
    </lineage>
</organism>
<evidence type="ECO:0000256" key="3">
    <source>
        <dbReference type="SAM" id="Coils"/>
    </source>
</evidence>
<evidence type="ECO:0000256" key="1">
    <source>
        <dbReference type="ARBA" id="ARBA00004196"/>
    </source>
</evidence>
<dbReference type="Pfam" id="PF25876">
    <property type="entry name" value="HH_MFP_RND"/>
    <property type="match status" value="1"/>
</dbReference>
<feature type="coiled-coil region" evidence="3">
    <location>
        <begin position="169"/>
        <end position="203"/>
    </location>
</feature>
<feature type="transmembrane region" description="Helical" evidence="4">
    <location>
        <begin position="12"/>
        <end position="34"/>
    </location>
</feature>
<dbReference type="Gene3D" id="1.10.287.470">
    <property type="entry name" value="Helix hairpin bin"/>
    <property type="match status" value="1"/>
</dbReference>
<dbReference type="SUPFAM" id="SSF111369">
    <property type="entry name" value="HlyD-like secretion proteins"/>
    <property type="match status" value="2"/>
</dbReference>
<keyword evidence="7" id="KW-1185">Reference proteome</keyword>
<evidence type="ECO:0000256" key="4">
    <source>
        <dbReference type="SAM" id="Phobius"/>
    </source>
</evidence>
<dbReference type="PRINTS" id="PR01490">
    <property type="entry name" value="RTXTOXIND"/>
</dbReference>
<dbReference type="InterPro" id="IPR058624">
    <property type="entry name" value="MdtA-like_HH"/>
</dbReference>
<dbReference type="RefSeq" id="WP_029634847.1">
    <property type="nucleotide sequence ID" value="NZ_JACJTA010000013.1"/>
</dbReference>
<reference evidence="6 7" key="1">
    <citation type="journal article" date="2020" name="ISME J.">
        <title>Comparative genomics reveals insights into cyanobacterial evolution and habitat adaptation.</title>
        <authorList>
            <person name="Chen M.Y."/>
            <person name="Teng W.K."/>
            <person name="Zhao L."/>
            <person name="Hu C.X."/>
            <person name="Zhou Y.K."/>
            <person name="Han B.P."/>
            <person name="Song L.R."/>
            <person name="Shu W.S."/>
        </authorList>
    </citation>
    <scope>NUCLEOTIDE SEQUENCE [LARGE SCALE GENOMIC DNA]</scope>
    <source>
        <strain evidence="6 7">FACHB-248</strain>
    </source>
</reference>
<dbReference type="EMBL" id="JACJTA010000013">
    <property type="protein sequence ID" value="MBD2604610.1"/>
    <property type="molecule type" value="Genomic_DNA"/>
</dbReference>
<feature type="domain" description="Multidrug resistance protein MdtA-like alpha-helical hairpin" evidence="5">
    <location>
        <begin position="179"/>
        <end position="234"/>
    </location>
</feature>
<keyword evidence="4" id="KW-0472">Membrane</keyword>